<dbReference type="AlphaFoldDB" id="A0A3M2SKE6"/>
<dbReference type="PANTHER" id="PTHR43118">
    <property type="entry name" value="RHAMNOGALACTURONAN LYASE (EUROFUNG)"/>
    <property type="match status" value="1"/>
</dbReference>
<gene>
    <name evidence="4" type="ORF">CDV36_002336</name>
</gene>
<reference evidence="4 5" key="1">
    <citation type="submission" date="2017-06" db="EMBL/GenBank/DDBJ databases">
        <title>Comparative genomic analysis of Ambrosia Fusariam Clade fungi.</title>
        <authorList>
            <person name="Stajich J.E."/>
            <person name="Carrillo J."/>
            <person name="Kijimoto T."/>
            <person name="Eskalen A."/>
            <person name="O'Donnell K."/>
            <person name="Kasson M."/>
        </authorList>
    </citation>
    <scope>NUCLEOTIDE SEQUENCE [LARGE SCALE GENOMIC DNA]</scope>
    <source>
        <strain evidence="4">UCR3666</strain>
    </source>
</reference>
<evidence type="ECO:0000256" key="1">
    <source>
        <dbReference type="SAM" id="SignalP"/>
    </source>
</evidence>
<dbReference type="InterPro" id="IPR041624">
    <property type="entry name" value="RGI_lyase"/>
</dbReference>
<dbReference type="SUPFAM" id="SSF69318">
    <property type="entry name" value="Integrin alpha N-terminal domain"/>
    <property type="match status" value="1"/>
</dbReference>
<evidence type="ECO:0000259" key="2">
    <source>
        <dbReference type="Pfam" id="PF18370"/>
    </source>
</evidence>
<evidence type="ECO:0000259" key="3">
    <source>
        <dbReference type="Pfam" id="PF21348"/>
    </source>
</evidence>
<dbReference type="STRING" id="2010991.A0A3M2SKE6"/>
<keyword evidence="5" id="KW-1185">Reference proteome</keyword>
<sequence length="601" mass="66573">MKPFLHLLLCANALLGLALAAGPRPIENLGRGVVAVRSSEDDILVTWRLLGLDPDGISFNVYRATNDDEPKRLNSKALTGGTNFIDSTADASSANTYTVRAVVGGKEQKASGSFTLPADNAVEPVVRIPLRPGSTIKYVWVGDLDGDGEWDFVVDRHSTQQSIEAYTSNGTFLWDVNLGPGSENQNNISPGPSTIDVGHWDGVTVFDFDSDGLAEVAIRVSNGVTFGDGKKFTSGEDDNQQFIAILDGRTGALRASSPLSTDYASDGPMGARLGAGFFDGKTPHLFAYLKNRHQDKNFNLLMLSWTFDGKALKQQWKFDRGTKYSEYPDGHNSRILDVDGDGKDEVFEIGFALNGDGTVRYTLHDQGVVHGDRYHIAKIDPERDGLQGYGIQQNNEGLLYDYYYDATDGKMIWQHTGDEVIDLGRGMVGDIDPTHPGMEVWSTTGGLYNAKENKSVEADTELCPWPHLGIWWDGDVLLELFNDGKIEKWNWEEPTPSNKVPRITHINKFGGVTYGRNPTLIGDILGDWREEVVVTNADMDELLIFTTDQPSDIRLYTLAHNPNYRNDLTVKGYIQSHHVDYFLGQGMEQPPRPNIRYTQRA</sequence>
<dbReference type="InterPro" id="IPR013783">
    <property type="entry name" value="Ig-like_fold"/>
</dbReference>
<feature type="signal peptide" evidence="1">
    <location>
        <begin position="1"/>
        <end position="20"/>
    </location>
</feature>
<dbReference type="Gene3D" id="2.60.40.10">
    <property type="entry name" value="Immunoglobulins"/>
    <property type="match status" value="1"/>
</dbReference>
<dbReference type="InterPro" id="IPR049366">
    <property type="entry name" value="RGL11_C"/>
</dbReference>
<evidence type="ECO:0000313" key="5">
    <source>
        <dbReference type="Proteomes" id="UP000277212"/>
    </source>
</evidence>
<dbReference type="Pfam" id="PF21348">
    <property type="entry name" value="RGL11_C"/>
    <property type="match status" value="1"/>
</dbReference>
<dbReference type="OrthoDB" id="3665757at2759"/>
<keyword evidence="1" id="KW-0732">Signal</keyword>
<proteinExistence type="predicted"/>
<dbReference type="PANTHER" id="PTHR43118:SF1">
    <property type="entry name" value="RHAMNOGALACTURONAN LYASE (EUROFUNG)"/>
    <property type="match status" value="1"/>
</dbReference>
<dbReference type="InterPro" id="IPR028994">
    <property type="entry name" value="Integrin_alpha_N"/>
</dbReference>
<organism evidence="4 5">
    <name type="scientific">Fusarium kuroshium</name>
    <dbReference type="NCBI Taxonomy" id="2010991"/>
    <lineage>
        <taxon>Eukaryota</taxon>
        <taxon>Fungi</taxon>
        <taxon>Dikarya</taxon>
        <taxon>Ascomycota</taxon>
        <taxon>Pezizomycotina</taxon>
        <taxon>Sordariomycetes</taxon>
        <taxon>Hypocreomycetidae</taxon>
        <taxon>Hypocreales</taxon>
        <taxon>Nectriaceae</taxon>
        <taxon>Fusarium</taxon>
        <taxon>Fusarium solani species complex</taxon>
    </lineage>
</organism>
<evidence type="ECO:0000313" key="4">
    <source>
        <dbReference type="EMBL" id="RMJ18033.1"/>
    </source>
</evidence>
<name>A0A3M2SKE6_9HYPO</name>
<feature type="chain" id="PRO_5018009569" evidence="1">
    <location>
        <begin position="21"/>
        <end position="601"/>
    </location>
</feature>
<feature type="domain" description="Rhamnogalacturonan I lyase beta-sheet" evidence="2">
    <location>
        <begin position="25"/>
        <end position="113"/>
    </location>
</feature>
<dbReference type="InterPro" id="IPR034641">
    <property type="entry name" value="RGL11"/>
</dbReference>
<dbReference type="Proteomes" id="UP000277212">
    <property type="component" value="Unassembled WGS sequence"/>
</dbReference>
<feature type="domain" description="Rhamnogalacturonan lyase family 11 C-terminal" evidence="3">
    <location>
        <begin position="140"/>
        <end position="593"/>
    </location>
</feature>
<comment type="caution">
    <text evidence="4">The sequence shown here is derived from an EMBL/GenBank/DDBJ whole genome shotgun (WGS) entry which is preliminary data.</text>
</comment>
<dbReference type="EMBL" id="NKUJ01000024">
    <property type="protein sequence ID" value="RMJ18033.1"/>
    <property type="molecule type" value="Genomic_DNA"/>
</dbReference>
<protein>
    <submittedName>
        <fullName evidence="4">Uncharacterized protein</fullName>
    </submittedName>
</protein>
<accession>A0A3M2SKE6</accession>
<dbReference type="Pfam" id="PF18370">
    <property type="entry name" value="RGI_lyase"/>
    <property type="match status" value="1"/>
</dbReference>